<evidence type="ECO:0000256" key="3">
    <source>
        <dbReference type="PIRSR" id="PIRSR602678-1"/>
    </source>
</evidence>
<name>A0A1S7LN83_MAGMO</name>
<protein>
    <recommendedName>
        <fullName evidence="5">Nif3-like dinuclear metal center hexameric protein</fullName>
    </recommendedName>
</protein>
<dbReference type="PANTHER" id="PTHR13799">
    <property type="entry name" value="NGG1 INTERACTING FACTOR 3"/>
    <property type="match status" value="1"/>
</dbReference>
<feature type="binding site" evidence="3">
    <location>
        <position position="102"/>
    </location>
    <ligand>
        <name>a divalent metal cation</name>
        <dbReference type="ChEBI" id="CHEBI:60240"/>
        <label>1</label>
    </ligand>
</feature>
<dbReference type="Gene3D" id="3.40.1390.30">
    <property type="entry name" value="NIF3 (NGG1p interacting factor 3)-like"/>
    <property type="match status" value="2"/>
</dbReference>
<feature type="binding site" evidence="3">
    <location>
        <position position="220"/>
    </location>
    <ligand>
        <name>a divalent metal cation</name>
        <dbReference type="ChEBI" id="CHEBI:60240"/>
        <label>1</label>
    </ligand>
</feature>
<organism evidence="4">
    <name type="scientific">Magnetococcus massalia (strain MO-1)</name>
    <dbReference type="NCBI Taxonomy" id="451514"/>
    <lineage>
        <taxon>Bacteria</taxon>
        <taxon>Pseudomonadati</taxon>
        <taxon>Pseudomonadota</taxon>
        <taxon>Magnetococcia</taxon>
        <taxon>Magnetococcales</taxon>
        <taxon>Magnetococcaceae</taxon>
        <taxon>Magnetococcus</taxon>
    </lineage>
</organism>
<dbReference type="AlphaFoldDB" id="A0A1S7LN83"/>
<dbReference type="Pfam" id="PF01784">
    <property type="entry name" value="DUF34_NIF3"/>
    <property type="match status" value="1"/>
</dbReference>
<feature type="binding site" evidence="3">
    <location>
        <position position="65"/>
    </location>
    <ligand>
        <name>a divalent metal cation</name>
        <dbReference type="ChEBI" id="CHEBI:60240"/>
        <label>1</label>
    </ligand>
</feature>
<dbReference type="InterPro" id="IPR036069">
    <property type="entry name" value="DUF34/NIF3_sf"/>
</dbReference>
<reference evidence="4" key="1">
    <citation type="submission" date="2015-04" db="EMBL/GenBank/DDBJ databases">
        <authorList>
            <person name="Syromyatnikov M.Y."/>
            <person name="Popov V.N."/>
        </authorList>
    </citation>
    <scope>NUCLEOTIDE SEQUENCE</scope>
    <source>
        <strain evidence="4">MO-1</strain>
    </source>
</reference>
<evidence type="ECO:0000256" key="1">
    <source>
        <dbReference type="ARBA" id="ARBA00006964"/>
    </source>
</evidence>
<comment type="similarity">
    <text evidence="1">Belongs to the GTP cyclohydrolase I type 2/NIF3 family.</text>
</comment>
<dbReference type="SUPFAM" id="SSF102705">
    <property type="entry name" value="NIF3 (NGG1p interacting factor 3)-like"/>
    <property type="match status" value="1"/>
</dbReference>
<sequence length="252" mass="27746">MTTLHELSHYLHTALQSDSFSDYCPNGIQVRGQEQIKRIVTGVSASMALFEGAQACSAELILVHHGLFWNKDSRVVDGMLKNRLKWLLERDVTLMGYHLPLDAHPEWGNNAQILKRLGLVNSEPFGGYKGNTISYVGHYSEPQTIEQVSEQFENLFGGEPLILPFGPKQISRVAVCSGGASDLVHEAATVGADLYLTGEPSEPAYHVAQEMGIHFAACGHHRTEMFGVQAVGEHLAEKFGLDHTFINIPNPI</sequence>
<dbReference type="PANTHER" id="PTHR13799:SF14">
    <property type="entry name" value="GTP CYCLOHYDROLASE 1 TYPE 2 HOMOLOG"/>
    <property type="match status" value="1"/>
</dbReference>
<dbReference type="NCBIfam" id="TIGR00486">
    <property type="entry name" value="YbgI_SA1388"/>
    <property type="match status" value="1"/>
</dbReference>
<gene>
    <name evidence="4" type="ORF">MAGMO_3493</name>
</gene>
<accession>A0A1S7LN83</accession>
<feature type="binding site" evidence="3">
    <location>
        <position position="224"/>
    </location>
    <ligand>
        <name>a divalent metal cation</name>
        <dbReference type="ChEBI" id="CHEBI:60240"/>
        <label>1</label>
    </ligand>
</feature>
<keyword evidence="2 3" id="KW-0479">Metal-binding</keyword>
<evidence type="ECO:0000313" key="4">
    <source>
        <dbReference type="EMBL" id="CRH07629.1"/>
    </source>
</evidence>
<dbReference type="GO" id="GO:0046872">
    <property type="term" value="F:metal ion binding"/>
    <property type="evidence" value="ECO:0007669"/>
    <property type="project" value="UniProtKB-KW"/>
</dbReference>
<evidence type="ECO:0000256" key="2">
    <source>
        <dbReference type="ARBA" id="ARBA00022723"/>
    </source>
</evidence>
<dbReference type="EMBL" id="LO017727">
    <property type="protein sequence ID" value="CRH07629.1"/>
    <property type="molecule type" value="Genomic_DNA"/>
</dbReference>
<feature type="binding site" evidence="3">
    <location>
        <position position="64"/>
    </location>
    <ligand>
        <name>a divalent metal cation</name>
        <dbReference type="ChEBI" id="CHEBI:60240"/>
        <label>2</label>
    </ligand>
</feature>
<proteinExistence type="inferred from homology"/>
<dbReference type="GO" id="GO:0005737">
    <property type="term" value="C:cytoplasm"/>
    <property type="evidence" value="ECO:0007669"/>
    <property type="project" value="TreeGrafter"/>
</dbReference>
<dbReference type="InterPro" id="IPR002678">
    <property type="entry name" value="DUF34/NIF3"/>
</dbReference>
<evidence type="ECO:0008006" key="5">
    <source>
        <dbReference type="Google" id="ProtNLM"/>
    </source>
</evidence>